<reference evidence="1 2" key="1">
    <citation type="submission" date="2023-10" db="EMBL/GenBank/DDBJ databases">
        <title>179-bfca-hs.</title>
        <authorList>
            <person name="Miliotis G."/>
            <person name="Sengupta P."/>
            <person name="Hameed A."/>
            <person name="Chuvochina M."/>
            <person name="Mcdonagh F."/>
            <person name="Simpson A.C."/>
            <person name="Singh N.K."/>
            <person name="Rekha P.D."/>
            <person name="Raman K."/>
            <person name="Hugenholtz P."/>
            <person name="Venkateswaran K."/>
        </authorList>
    </citation>
    <scope>NUCLEOTIDE SEQUENCE [LARGE SCALE GENOMIC DNA]</scope>
    <source>
        <strain evidence="1 2">179-BFC-A-HS</strain>
    </source>
</reference>
<keyword evidence="2" id="KW-1185">Reference proteome</keyword>
<dbReference type="InterPro" id="IPR035985">
    <property type="entry name" value="Ubiquitin-activating_enz"/>
</dbReference>
<dbReference type="SUPFAM" id="SSF69572">
    <property type="entry name" value="Activating enzymes of the ubiquitin-like proteins"/>
    <property type="match status" value="1"/>
</dbReference>
<sequence>MNMISSLQVVETLKYLTNNETSLRNSMHVIDVWQNRQYDMRFGKPVSACPTCQTQQYPALKALAKDEEVVLCGRNTVQIHHVSKLDLGEWEQRLKKVATVQRTPFLLRAKPNDEIDFVIFPDGRVLVQGTENVYFGQDGIRPLYWFLI</sequence>
<evidence type="ECO:0000313" key="1">
    <source>
        <dbReference type="EMBL" id="MDY0405574.1"/>
    </source>
</evidence>
<proteinExistence type="predicted"/>
<name>A0ABU5CGW4_9BACI</name>
<dbReference type="Proteomes" id="UP001228376">
    <property type="component" value="Unassembled WGS sequence"/>
</dbReference>
<protein>
    <submittedName>
        <fullName evidence="1">Uncharacterized protein</fullName>
    </submittedName>
</protein>
<accession>A0ABU5CGW4</accession>
<organism evidence="1 2">
    <name type="scientific">Tigheibacillus jepli</name>
    <dbReference type="NCBI Taxonomy" id="3035914"/>
    <lineage>
        <taxon>Bacteria</taxon>
        <taxon>Bacillati</taxon>
        <taxon>Bacillota</taxon>
        <taxon>Bacilli</taxon>
        <taxon>Bacillales</taxon>
        <taxon>Bacillaceae</taxon>
        <taxon>Tigheibacillus</taxon>
    </lineage>
</organism>
<gene>
    <name evidence="1" type="ORF">P5G51_009360</name>
</gene>
<evidence type="ECO:0000313" key="2">
    <source>
        <dbReference type="Proteomes" id="UP001228376"/>
    </source>
</evidence>
<dbReference type="EMBL" id="JAROCA020000001">
    <property type="protein sequence ID" value="MDY0405574.1"/>
    <property type="molecule type" value="Genomic_DNA"/>
</dbReference>
<comment type="caution">
    <text evidence="1">The sequence shown here is derived from an EMBL/GenBank/DDBJ whole genome shotgun (WGS) entry which is preliminary data.</text>
</comment>